<dbReference type="Pfam" id="PF03780">
    <property type="entry name" value="Asp23"/>
    <property type="match status" value="1"/>
</dbReference>
<protein>
    <submittedName>
        <fullName evidence="2">Asp23/Gls24 family envelope stress response protein</fullName>
    </submittedName>
</protein>
<evidence type="ECO:0000256" key="1">
    <source>
        <dbReference type="ARBA" id="ARBA00005721"/>
    </source>
</evidence>
<accession>A0ABY4P7P5</accession>
<dbReference type="RefSeq" id="WP_249513899.1">
    <property type="nucleotide sequence ID" value="NZ_CP093366.1"/>
</dbReference>
<dbReference type="EMBL" id="CP093366">
    <property type="protein sequence ID" value="UQS81629.1"/>
    <property type="molecule type" value="Genomic_DNA"/>
</dbReference>
<keyword evidence="3" id="KW-1185">Reference proteome</keyword>
<gene>
    <name evidence="2" type="ORF">MOO45_05270</name>
</gene>
<evidence type="ECO:0000313" key="2">
    <source>
        <dbReference type="EMBL" id="UQS81629.1"/>
    </source>
</evidence>
<evidence type="ECO:0000313" key="3">
    <source>
        <dbReference type="Proteomes" id="UP000831495"/>
    </source>
</evidence>
<dbReference type="Proteomes" id="UP000831495">
    <property type="component" value="Chromosome"/>
</dbReference>
<name>A0ABY4P7P5_9LACO</name>
<reference evidence="2" key="1">
    <citation type="journal article" date="2022" name="Int. J. Syst. Evol. Microbiol.">
        <title>Apilactobacillus apisilvae sp. nov., Nicolia spurrieriana gen. nov. sp. nov., Bombilactobacillus folatiphilus sp. nov. and Bombilactobacillus thymidiniphilus sp. nov., four new lactic acid bacterial isolates from stingless bees Tetragonula carbonaria and Austroplebeia australis.</title>
        <authorList>
            <person name="Oliphant S.A."/>
            <person name="Watson-Haigh N.S."/>
            <person name="Sumby K.M."/>
            <person name="Gardner J."/>
            <person name="Groom S."/>
            <person name="Jiranek V."/>
        </authorList>
    </citation>
    <scope>NUCLEOTIDE SEQUENCE</scope>
    <source>
        <strain evidence="2">SG4_D2</strain>
    </source>
</reference>
<dbReference type="InterPro" id="IPR005531">
    <property type="entry name" value="Asp23"/>
</dbReference>
<comment type="similarity">
    <text evidence="1">Belongs to the asp23 family.</text>
</comment>
<organism evidence="2 3">
    <name type="scientific">Bombilactobacillus folatiphilus</name>
    <dbReference type="NCBI Taxonomy" id="2923362"/>
    <lineage>
        <taxon>Bacteria</taxon>
        <taxon>Bacillati</taxon>
        <taxon>Bacillota</taxon>
        <taxon>Bacilli</taxon>
        <taxon>Lactobacillales</taxon>
        <taxon>Lactobacillaceae</taxon>
        <taxon>Bombilactobacillus</taxon>
    </lineage>
</organism>
<proteinExistence type="inferred from homology"/>
<sequence length="133" mass="14420">MADSKYLKIDPVQADDLGEVHVTTDVLEALLGIAATKVNGVFGMRGTLANNINALFGHQSHGKGVSVSYNDEINQVSATVYVYLEYGISVPKVALELQKSLSQQLKFMTDLTMTEVNVQVVGLVAKRINEGEH</sequence>
<dbReference type="PANTHER" id="PTHR34297">
    <property type="entry name" value="HYPOTHETICAL CYTOSOLIC PROTEIN-RELATED"/>
    <property type="match status" value="1"/>
</dbReference>
<dbReference type="PANTHER" id="PTHR34297:SF1">
    <property type="entry name" value="ASP23_GLS24 FAMILY ENVELOPE STRESS RESPONSE PROTEIN"/>
    <property type="match status" value="1"/>
</dbReference>